<evidence type="ECO:0000256" key="1">
    <source>
        <dbReference type="ARBA" id="ARBA00005190"/>
    </source>
</evidence>
<evidence type="ECO:0000313" key="13">
    <source>
        <dbReference type="EMBL" id="MDG6895864.1"/>
    </source>
</evidence>
<evidence type="ECO:0000313" key="14">
    <source>
        <dbReference type="Proteomes" id="UP001155500"/>
    </source>
</evidence>
<dbReference type="InterPro" id="IPR018483">
    <property type="entry name" value="Carb_kinase_FGGY_CS"/>
</dbReference>
<keyword evidence="6 9" id="KW-0319">Glycerol metabolism</keyword>
<dbReference type="NCBIfam" id="TIGR01311">
    <property type="entry name" value="glycerol_kin"/>
    <property type="match status" value="1"/>
</dbReference>
<keyword evidence="3 9" id="KW-0808">Transferase</keyword>
<dbReference type="GO" id="GO:0019563">
    <property type="term" value="P:glycerol catabolic process"/>
    <property type="evidence" value="ECO:0007669"/>
    <property type="project" value="UniProtKB-UniRule"/>
</dbReference>
<feature type="binding site" evidence="9">
    <location>
        <position position="315"/>
    </location>
    <ligand>
        <name>ATP</name>
        <dbReference type="ChEBI" id="CHEBI:30616"/>
    </ligand>
</feature>
<comment type="function">
    <text evidence="9">Key enzyme in the regulation of glycerol uptake and metabolism. Catalyzes the phosphorylation of glycerol to yield sn-glycerol 3-phosphate.</text>
</comment>
<evidence type="ECO:0000256" key="10">
    <source>
        <dbReference type="RuleBase" id="RU003733"/>
    </source>
</evidence>
<evidence type="ECO:0000256" key="5">
    <source>
        <dbReference type="ARBA" id="ARBA00022777"/>
    </source>
</evidence>
<dbReference type="PANTHER" id="PTHR10196:SF69">
    <property type="entry name" value="GLYCEROL KINASE"/>
    <property type="match status" value="1"/>
</dbReference>
<feature type="binding site" evidence="9">
    <location>
        <position position="15"/>
    </location>
    <ligand>
        <name>ATP</name>
        <dbReference type="ChEBI" id="CHEBI:30616"/>
    </ligand>
</feature>
<evidence type="ECO:0000256" key="2">
    <source>
        <dbReference type="ARBA" id="ARBA00009156"/>
    </source>
</evidence>
<name>A0A9X4PEN4_9PAST</name>
<feature type="binding site" evidence="9">
    <location>
        <position position="412"/>
    </location>
    <ligand>
        <name>ADP</name>
        <dbReference type="ChEBI" id="CHEBI:456216"/>
    </ligand>
</feature>
<dbReference type="PANTHER" id="PTHR10196">
    <property type="entry name" value="SUGAR KINASE"/>
    <property type="match status" value="1"/>
</dbReference>
<feature type="binding site" evidence="9">
    <location>
        <position position="14"/>
    </location>
    <ligand>
        <name>sn-glycerol 3-phosphate</name>
        <dbReference type="ChEBI" id="CHEBI:57597"/>
    </ligand>
</feature>
<comment type="pathway">
    <text evidence="1 9">Polyol metabolism; glycerol degradation via glycerol kinase pathway; sn-glycerol 3-phosphate from glycerol: step 1/1.</text>
</comment>
<dbReference type="EC" id="2.7.1.30" evidence="9"/>
<dbReference type="Pfam" id="PF02782">
    <property type="entry name" value="FGGY_C"/>
    <property type="match status" value="1"/>
</dbReference>
<organism evidence="13 14">
    <name type="scientific">Volucribacter amazonae</name>
    <dbReference type="NCBI Taxonomy" id="256731"/>
    <lineage>
        <taxon>Bacteria</taxon>
        <taxon>Pseudomonadati</taxon>
        <taxon>Pseudomonadota</taxon>
        <taxon>Gammaproteobacteria</taxon>
        <taxon>Pasteurellales</taxon>
        <taxon>Pasteurellaceae</taxon>
        <taxon>Volucribacter</taxon>
    </lineage>
</organism>
<feature type="binding site" evidence="9">
    <location>
        <position position="268"/>
    </location>
    <ligand>
        <name>ADP</name>
        <dbReference type="ChEBI" id="CHEBI:456216"/>
    </ligand>
</feature>
<dbReference type="HAMAP" id="MF_00186">
    <property type="entry name" value="Glycerol_kin"/>
    <property type="match status" value="1"/>
</dbReference>
<gene>
    <name evidence="9 13" type="primary">glpK</name>
    <name evidence="13" type="ORF">A6A20_09585</name>
</gene>
<dbReference type="InterPro" id="IPR043129">
    <property type="entry name" value="ATPase_NBD"/>
</dbReference>
<keyword evidence="14" id="KW-1185">Reference proteome</keyword>
<feature type="domain" description="Carbohydrate kinase FGGY N-terminal" evidence="11">
    <location>
        <begin position="6"/>
        <end position="253"/>
    </location>
</feature>
<dbReference type="SUPFAM" id="SSF53067">
    <property type="entry name" value="Actin-like ATPase domain"/>
    <property type="match status" value="2"/>
</dbReference>
<keyword evidence="5 9" id="KW-0418">Kinase</keyword>
<dbReference type="RefSeq" id="WP_279573229.1">
    <property type="nucleotide sequence ID" value="NZ_LWID01000001.1"/>
</dbReference>
<feature type="binding site" evidence="9">
    <location>
        <position position="85"/>
    </location>
    <ligand>
        <name>sn-glycerol 3-phosphate</name>
        <dbReference type="ChEBI" id="CHEBI:57597"/>
    </ligand>
</feature>
<feature type="binding site" evidence="9">
    <location>
        <position position="268"/>
    </location>
    <ligand>
        <name>ATP</name>
        <dbReference type="ChEBI" id="CHEBI:30616"/>
    </ligand>
</feature>
<dbReference type="InterPro" id="IPR005999">
    <property type="entry name" value="Glycerol_kin"/>
</dbReference>
<feature type="binding site" evidence="9">
    <location>
        <position position="85"/>
    </location>
    <ligand>
        <name>glycerol</name>
        <dbReference type="ChEBI" id="CHEBI:17754"/>
    </ligand>
</feature>
<reference evidence="13" key="1">
    <citation type="submission" date="2016-03" db="EMBL/GenBank/DDBJ databases">
        <title>Co-evolution between Pasteurellaceae and their hosts.</title>
        <authorList>
            <person name="Hansen M.J."/>
            <person name="Bojesen A.M."/>
            <person name="Planet P."/>
        </authorList>
    </citation>
    <scope>NUCLEOTIDE SEQUENCE</scope>
    <source>
        <strain evidence="13">146/S8/89</strain>
    </source>
</reference>
<feature type="binding site" evidence="9">
    <location>
        <position position="18"/>
    </location>
    <ligand>
        <name>ADP</name>
        <dbReference type="ChEBI" id="CHEBI:456216"/>
    </ligand>
</feature>
<proteinExistence type="inferred from homology"/>
<feature type="binding site" evidence="9">
    <location>
        <position position="311"/>
    </location>
    <ligand>
        <name>ADP</name>
        <dbReference type="ChEBI" id="CHEBI:456216"/>
    </ligand>
</feature>
<dbReference type="InterPro" id="IPR018485">
    <property type="entry name" value="FGGY_C"/>
</dbReference>
<comment type="caution">
    <text evidence="13">The sequence shown here is derived from an EMBL/GenBank/DDBJ whole genome shotgun (WGS) entry which is preliminary data.</text>
</comment>
<evidence type="ECO:0000256" key="6">
    <source>
        <dbReference type="ARBA" id="ARBA00022798"/>
    </source>
</evidence>
<feature type="binding site" evidence="9">
    <location>
        <position position="416"/>
    </location>
    <ligand>
        <name>ADP</name>
        <dbReference type="ChEBI" id="CHEBI:456216"/>
    </ligand>
</feature>
<dbReference type="FunFam" id="3.30.420.40:FF:000007">
    <property type="entry name" value="Glycerol kinase"/>
    <property type="match status" value="1"/>
</dbReference>
<dbReference type="InterPro" id="IPR000577">
    <property type="entry name" value="Carb_kinase_FGGY"/>
</dbReference>
<sequence length="506" mass="56125">MTQKKYIIALDQGTTSSRAVLLDHDANVVEIAQREFTQIYPQAGWVEHNPMEIWASQSSTLNEVVAKAGISSDQIAAIGITNQRETTIVWDKTTGKPVYNAIVWQCRRTSDITDQLKADGYEDYIRKTTGLVVDPYFSGTKIKWILDHVEGARERAKKGELLFGTVDTWLVWKLTQGRVHVTDYTNASRTMLFNIHTLQWDEKMLEILDIPKQMLPEVRNSSEIYGKTNIGGKGGVRIPVAGIAGDQQAALYGHLCVNAGQAKNTYGTGCFMLMHTGDKAIQSENGLLTTIACNAKGEPAYALEGAVFIGGASIQWLRDEMKIVHDSSDSEYFAQKVKDCNGIYVVPAFAGLGAPYWDPYARGAILGLTRGANRNHIVRATLESIAYQTRDVLEAMQSDSGQKLKSLRVDGGATANNFLMQFQADILATPVERPVVKEVTALGAAYLAGLATGFWQNLDELCNKAEIEKTFMPDGDEQKRARRYKGWRKAVKRSLEWAKEDLAEQE</sequence>
<evidence type="ECO:0000256" key="8">
    <source>
        <dbReference type="ARBA" id="ARBA00052101"/>
    </source>
</evidence>
<feature type="binding site" evidence="9">
    <location>
        <position position="136"/>
    </location>
    <ligand>
        <name>glycerol</name>
        <dbReference type="ChEBI" id="CHEBI:17754"/>
    </ligand>
</feature>
<dbReference type="NCBIfam" id="NF000756">
    <property type="entry name" value="PRK00047.1"/>
    <property type="match status" value="1"/>
</dbReference>
<dbReference type="Pfam" id="PF00370">
    <property type="entry name" value="FGGY_N"/>
    <property type="match status" value="1"/>
</dbReference>
<dbReference type="GO" id="GO:0004370">
    <property type="term" value="F:glycerol kinase activity"/>
    <property type="evidence" value="ECO:0007669"/>
    <property type="project" value="UniProtKB-UniRule"/>
</dbReference>
<evidence type="ECO:0000256" key="3">
    <source>
        <dbReference type="ARBA" id="ARBA00022679"/>
    </source>
</evidence>
<feature type="binding site" evidence="9">
    <location>
        <position position="16"/>
    </location>
    <ligand>
        <name>ATP</name>
        <dbReference type="ChEBI" id="CHEBI:30616"/>
    </ligand>
</feature>
<dbReference type="FunFam" id="3.30.420.40:FF:000008">
    <property type="entry name" value="Glycerol kinase"/>
    <property type="match status" value="1"/>
</dbReference>
<feature type="binding site" evidence="9">
    <location>
        <position position="412"/>
    </location>
    <ligand>
        <name>ATP</name>
        <dbReference type="ChEBI" id="CHEBI:30616"/>
    </ligand>
</feature>
<keyword evidence="7 9" id="KW-0067">ATP-binding</keyword>
<dbReference type="InterPro" id="IPR018484">
    <property type="entry name" value="FGGY_N"/>
</dbReference>
<feature type="binding site" evidence="9">
    <location>
        <position position="136"/>
    </location>
    <ligand>
        <name>sn-glycerol 3-phosphate</name>
        <dbReference type="ChEBI" id="CHEBI:57597"/>
    </ligand>
</feature>
<dbReference type="PROSITE" id="PS00445">
    <property type="entry name" value="FGGY_KINASES_2"/>
    <property type="match status" value="1"/>
</dbReference>
<feature type="binding site" evidence="9">
    <location>
        <position position="311"/>
    </location>
    <ligand>
        <name>ATP</name>
        <dbReference type="ChEBI" id="CHEBI:30616"/>
    </ligand>
</feature>
<feature type="binding site" evidence="9">
    <location>
        <position position="84"/>
    </location>
    <ligand>
        <name>glycerol</name>
        <dbReference type="ChEBI" id="CHEBI:17754"/>
    </ligand>
</feature>
<dbReference type="GO" id="GO:0005524">
    <property type="term" value="F:ATP binding"/>
    <property type="evidence" value="ECO:0007669"/>
    <property type="project" value="UniProtKB-UniRule"/>
</dbReference>
<evidence type="ECO:0000256" key="7">
    <source>
        <dbReference type="ARBA" id="ARBA00022840"/>
    </source>
</evidence>
<feature type="binding site" evidence="9">
    <location>
        <position position="246"/>
    </location>
    <ligand>
        <name>glycerol</name>
        <dbReference type="ChEBI" id="CHEBI:17754"/>
    </ligand>
</feature>
<evidence type="ECO:0000259" key="11">
    <source>
        <dbReference type="Pfam" id="PF00370"/>
    </source>
</evidence>
<feature type="binding site" evidence="9">
    <location>
        <position position="84"/>
    </location>
    <ligand>
        <name>sn-glycerol 3-phosphate</name>
        <dbReference type="ChEBI" id="CHEBI:57597"/>
    </ligand>
</feature>
<feature type="binding site" evidence="9">
    <location>
        <position position="14"/>
    </location>
    <ligand>
        <name>ADP</name>
        <dbReference type="ChEBI" id="CHEBI:456216"/>
    </ligand>
</feature>
<evidence type="ECO:0000256" key="9">
    <source>
        <dbReference type="HAMAP-Rule" id="MF_00186"/>
    </source>
</evidence>
<feature type="domain" description="Carbohydrate kinase FGGY C-terminal" evidence="12">
    <location>
        <begin position="263"/>
        <end position="451"/>
    </location>
</feature>
<dbReference type="GO" id="GO:0006072">
    <property type="term" value="P:glycerol-3-phosphate metabolic process"/>
    <property type="evidence" value="ECO:0007669"/>
    <property type="project" value="InterPro"/>
</dbReference>
<dbReference type="CDD" id="cd07786">
    <property type="entry name" value="FGGY_EcGK_like"/>
    <property type="match status" value="1"/>
</dbReference>
<feature type="binding site" evidence="9">
    <location>
        <position position="246"/>
    </location>
    <ligand>
        <name>sn-glycerol 3-phosphate</name>
        <dbReference type="ChEBI" id="CHEBI:57597"/>
    </ligand>
</feature>
<dbReference type="PIRSF" id="PIRSF000538">
    <property type="entry name" value="GlpK"/>
    <property type="match status" value="1"/>
</dbReference>
<comment type="similarity">
    <text evidence="2 9 10">Belongs to the FGGY kinase family.</text>
</comment>
<feature type="binding site" evidence="9">
    <location>
        <position position="14"/>
    </location>
    <ligand>
        <name>ATP</name>
        <dbReference type="ChEBI" id="CHEBI:30616"/>
    </ligand>
</feature>
<dbReference type="Gene3D" id="3.30.420.40">
    <property type="match status" value="2"/>
</dbReference>
<feature type="binding site" evidence="9">
    <location>
        <position position="247"/>
    </location>
    <ligand>
        <name>glycerol</name>
        <dbReference type="ChEBI" id="CHEBI:17754"/>
    </ligand>
</feature>
<comment type="catalytic activity">
    <reaction evidence="8 9">
        <text>glycerol + ATP = sn-glycerol 3-phosphate + ADP + H(+)</text>
        <dbReference type="Rhea" id="RHEA:21644"/>
        <dbReference type="ChEBI" id="CHEBI:15378"/>
        <dbReference type="ChEBI" id="CHEBI:17754"/>
        <dbReference type="ChEBI" id="CHEBI:30616"/>
        <dbReference type="ChEBI" id="CHEBI:57597"/>
        <dbReference type="ChEBI" id="CHEBI:456216"/>
        <dbReference type="EC" id="2.7.1.30"/>
    </reaction>
</comment>
<evidence type="ECO:0000259" key="12">
    <source>
        <dbReference type="Pfam" id="PF02782"/>
    </source>
</evidence>
<keyword evidence="4 9" id="KW-0547">Nucleotide-binding</keyword>
<dbReference type="PROSITE" id="PS00933">
    <property type="entry name" value="FGGY_KINASES_1"/>
    <property type="match status" value="1"/>
</dbReference>
<comment type="activity regulation">
    <text evidence="9">Inhibited by fructose 1,6-bisphosphate (FBP).</text>
</comment>
<evidence type="ECO:0000256" key="4">
    <source>
        <dbReference type="ARBA" id="ARBA00022741"/>
    </source>
</evidence>
<dbReference type="AlphaFoldDB" id="A0A9X4PEN4"/>
<protein>
    <recommendedName>
        <fullName evidence="9">Glycerol kinase</fullName>
        <ecNumber evidence="9">2.7.1.30</ecNumber>
    </recommendedName>
    <alternativeName>
        <fullName evidence="9">ATP:glycerol 3-phosphotransferase</fullName>
    </alternativeName>
    <alternativeName>
        <fullName evidence="9">Glycerokinase</fullName>
        <shortName evidence="9">GK</shortName>
    </alternativeName>
</protein>
<dbReference type="GO" id="GO:0005829">
    <property type="term" value="C:cytosol"/>
    <property type="evidence" value="ECO:0007669"/>
    <property type="project" value="UniProtKB-ARBA"/>
</dbReference>
<dbReference type="EMBL" id="LWID01000001">
    <property type="protein sequence ID" value="MDG6895864.1"/>
    <property type="molecule type" value="Genomic_DNA"/>
</dbReference>
<accession>A0A9X4PEN4</accession>
<dbReference type="Proteomes" id="UP001155500">
    <property type="component" value="Unassembled WGS sequence"/>
</dbReference>